<gene>
    <name evidence="1" type="ORF">BINO364_LOCUS8156</name>
</gene>
<protein>
    <submittedName>
        <fullName evidence="1">Uncharacterized protein</fullName>
    </submittedName>
</protein>
<evidence type="ECO:0000313" key="1">
    <source>
        <dbReference type="EMBL" id="CAH0722147.1"/>
    </source>
</evidence>
<keyword evidence="2" id="KW-1185">Reference proteome</keyword>
<organism evidence="1 2">
    <name type="scientific">Brenthis ino</name>
    <name type="common">lesser marbled fritillary</name>
    <dbReference type="NCBI Taxonomy" id="405034"/>
    <lineage>
        <taxon>Eukaryota</taxon>
        <taxon>Metazoa</taxon>
        <taxon>Ecdysozoa</taxon>
        <taxon>Arthropoda</taxon>
        <taxon>Hexapoda</taxon>
        <taxon>Insecta</taxon>
        <taxon>Pterygota</taxon>
        <taxon>Neoptera</taxon>
        <taxon>Endopterygota</taxon>
        <taxon>Lepidoptera</taxon>
        <taxon>Glossata</taxon>
        <taxon>Ditrysia</taxon>
        <taxon>Papilionoidea</taxon>
        <taxon>Nymphalidae</taxon>
        <taxon>Heliconiinae</taxon>
        <taxon>Argynnini</taxon>
        <taxon>Brenthis</taxon>
    </lineage>
</organism>
<reference evidence="1" key="1">
    <citation type="submission" date="2021-12" db="EMBL/GenBank/DDBJ databases">
        <authorList>
            <person name="Martin H S."/>
        </authorList>
    </citation>
    <scope>NUCLEOTIDE SEQUENCE</scope>
</reference>
<dbReference type="EMBL" id="OV170223">
    <property type="protein sequence ID" value="CAH0722147.1"/>
    <property type="molecule type" value="Genomic_DNA"/>
</dbReference>
<sequence length="101" mass="11049">MRAVDRFQVARLPTLDLAFDNSEKLLYILLNVTCLKNIPRLDKKNSCHLETVLDEGSGSAVVTWSLGKPSQADSNPGSRTSDIFERHVQSANPHLASVVSG</sequence>
<dbReference type="AlphaFoldDB" id="A0A8J9UYU7"/>
<evidence type="ECO:0000313" key="2">
    <source>
        <dbReference type="Proteomes" id="UP000838878"/>
    </source>
</evidence>
<name>A0A8J9UYU7_9NEOP</name>
<dbReference type="Proteomes" id="UP000838878">
    <property type="component" value="Chromosome 3"/>
</dbReference>
<proteinExistence type="predicted"/>
<feature type="non-terminal residue" evidence="1">
    <location>
        <position position="101"/>
    </location>
</feature>
<accession>A0A8J9UYU7</accession>